<keyword evidence="2" id="KW-0472">Membrane</keyword>
<evidence type="ECO:0000313" key="4">
    <source>
        <dbReference type="EMBL" id="OEG10585.1"/>
    </source>
</evidence>
<proteinExistence type="inferred from homology"/>
<dbReference type="AlphaFoldDB" id="A0A1E5GDC3"/>
<evidence type="ECO:0000256" key="2">
    <source>
        <dbReference type="SAM" id="Phobius"/>
    </source>
</evidence>
<dbReference type="InterPro" id="IPR003675">
    <property type="entry name" value="Rce1/LyrA-like_dom"/>
</dbReference>
<accession>A0A1E5GDC3</accession>
<feature type="transmembrane region" description="Helical" evidence="2">
    <location>
        <begin position="73"/>
        <end position="90"/>
    </location>
</feature>
<reference evidence="5" key="1">
    <citation type="submission" date="2016-09" db="EMBL/GenBank/DDBJ databases">
        <authorList>
            <person name="Gulvik C.A."/>
        </authorList>
    </citation>
    <scope>NUCLEOTIDE SEQUENCE [LARGE SCALE GENOMIC DNA]</scope>
    <source>
        <strain evidence="5">LMG 8895</strain>
    </source>
</reference>
<keyword evidence="5" id="KW-1185">Reference proteome</keyword>
<evidence type="ECO:0000313" key="5">
    <source>
        <dbReference type="Proteomes" id="UP000095094"/>
    </source>
</evidence>
<gene>
    <name evidence="4" type="ORF">BCR25_08950</name>
</gene>
<dbReference type="OrthoDB" id="2661755at2"/>
<feature type="transmembrane region" description="Helical" evidence="2">
    <location>
        <begin position="129"/>
        <end position="147"/>
    </location>
</feature>
<dbReference type="Pfam" id="PF02517">
    <property type="entry name" value="Rce1-like"/>
    <property type="match status" value="1"/>
</dbReference>
<keyword evidence="2" id="KW-1133">Transmembrane helix</keyword>
<feature type="transmembrane region" description="Helical" evidence="2">
    <location>
        <begin position="153"/>
        <end position="169"/>
    </location>
</feature>
<dbReference type="GO" id="GO:0080120">
    <property type="term" value="P:CAAX-box protein maturation"/>
    <property type="evidence" value="ECO:0007669"/>
    <property type="project" value="UniProtKB-ARBA"/>
</dbReference>
<dbReference type="GO" id="GO:0004175">
    <property type="term" value="F:endopeptidase activity"/>
    <property type="evidence" value="ECO:0007669"/>
    <property type="project" value="UniProtKB-ARBA"/>
</dbReference>
<protein>
    <recommendedName>
        <fullName evidence="3">CAAX prenyl protease 2/Lysostaphin resistance protein A-like domain-containing protein</fullName>
    </recommendedName>
</protein>
<evidence type="ECO:0000259" key="3">
    <source>
        <dbReference type="Pfam" id="PF02517"/>
    </source>
</evidence>
<feature type="transmembrane region" description="Helical" evidence="2">
    <location>
        <begin position="34"/>
        <end position="52"/>
    </location>
</feature>
<dbReference type="RefSeq" id="WP_069664366.1">
    <property type="nucleotide sequence ID" value="NZ_JBHUJJ010000001.1"/>
</dbReference>
<keyword evidence="2" id="KW-0812">Transmembrane</keyword>
<feature type="transmembrane region" description="Helical" evidence="2">
    <location>
        <begin position="12"/>
        <end position="28"/>
    </location>
</feature>
<dbReference type="Proteomes" id="UP000095094">
    <property type="component" value="Unassembled WGS sequence"/>
</dbReference>
<feature type="domain" description="CAAX prenyl protease 2/Lysostaphin resistance protein A-like" evidence="3">
    <location>
        <begin position="119"/>
        <end position="213"/>
    </location>
</feature>
<comment type="similarity">
    <text evidence="1">Belongs to the UPF0177 family.</text>
</comment>
<sequence length="225" mass="25093">MHELFDRKVKVIPAIISILLLGGAFYSLVNTTFILNFCIILIAGLIGIYLMYGWDGIKKLYSPLKKGSTKIILIAYILSWVTSLLAKFLAESIGQPTADNPIVSQFNHGLGTALSMFGRTLFMLPGEEIITMIPLILLVHVALHYNIERKTAIIGSVILTSLMFGALHLSTYDWNWFQCLIVIGLTRIPFTWATLKTDSLWAGTIIHIAFDWLIFIGVLLASLVH</sequence>
<feature type="transmembrane region" description="Helical" evidence="2">
    <location>
        <begin position="201"/>
        <end position="224"/>
    </location>
</feature>
<name>A0A1E5GDC3_9ENTE</name>
<organism evidence="4 5">
    <name type="scientific">Enterococcus termitis</name>
    <dbReference type="NCBI Taxonomy" id="332950"/>
    <lineage>
        <taxon>Bacteria</taxon>
        <taxon>Bacillati</taxon>
        <taxon>Bacillota</taxon>
        <taxon>Bacilli</taxon>
        <taxon>Lactobacillales</taxon>
        <taxon>Enterococcaceae</taxon>
        <taxon>Enterococcus</taxon>
    </lineage>
</organism>
<evidence type="ECO:0000256" key="1">
    <source>
        <dbReference type="ARBA" id="ARBA00009067"/>
    </source>
</evidence>
<comment type="caution">
    <text evidence="4">The sequence shown here is derived from an EMBL/GenBank/DDBJ whole genome shotgun (WGS) entry which is preliminary data.</text>
</comment>
<dbReference type="EMBL" id="MIJY01000043">
    <property type="protein sequence ID" value="OEG10585.1"/>
    <property type="molecule type" value="Genomic_DNA"/>
</dbReference>